<proteinExistence type="predicted"/>
<protein>
    <submittedName>
        <fullName evidence="1">Uncharacterized protein</fullName>
    </submittedName>
</protein>
<gene>
    <name evidence="1" type="ORF">MELIAE_LOCUS3778</name>
</gene>
<dbReference type="OrthoDB" id="6279530at2759"/>
<dbReference type="AlphaFoldDB" id="A0A9P0AYE3"/>
<organism evidence="1 2">
    <name type="scientific">Brassicogethes aeneus</name>
    <name type="common">Rape pollen beetle</name>
    <name type="synonym">Meligethes aeneus</name>
    <dbReference type="NCBI Taxonomy" id="1431903"/>
    <lineage>
        <taxon>Eukaryota</taxon>
        <taxon>Metazoa</taxon>
        <taxon>Ecdysozoa</taxon>
        <taxon>Arthropoda</taxon>
        <taxon>Hexapoda</taxon>
        <taxon>Insecta</taxon>
        <taxon>Pterygota</taxon>
        <taxon>Neoptera</taxon>
        <taxon>Endopterygota</taxon>
        <taxon>Coleoptera</taxon>
        <taxon>Polyphaga</taxon>
        <taxon>Cucujiformia</taxon>
        <taxon>Nitidulidae</taxon>
        <taxon>Meligethinae</taxon>
        <taxon>Brassicogethes</taxon>
    </lineage>
</organism>
<sequence>MYAKIETERLLYIRLNQTKLRCEEYMNLSDAVVNDGYGVHGTCIHIHKMQLHMFPYMAVHLQMRPEAQHKILHWNCGNPFGWWSNSTFCSKLPLNIQIPETPTCNIRKHSGMGTPIKLTHYMGRMYYGPQKIIRSASSYTTRFEKE</sequence>
<dbReference type="Proteomes" id="UP001154078">
    <property type="component" value="Chromosome 2"/>
</dbReference>
<evidence type="ECO:0000313" key="1">
    <source>
        <dbReference type="EMBL" id="CAH0551097.1"/>
    </source>
</evidence>
<reference evidence="1" key="1">
    <citation type="submission" date="2021-12" db="EMBL/GenBank/DDBJ databases">
        <authorList>
            <person name="King R."/>
        </authorList>
    </citation>
    <scope>NUCLEOTIDE SEQUENCE</scope>
</reference>
<accession>A0A9P0AYE3</accession>
<name>A0A9P0AYE3_BRAAE</name>
<evidence type="ECO:0000313" key="2">
    <source>
        <dbReference type="Proteomes" id="UP001154078"/>
    </source>
</evidence>
<dbReference type="EMBL" id="OV121133">
    <property type="protein sequence ID" value="CAH0551097.1"/>
    <property type="molecule type" value="Genomic_DNA"/>
</dbReference>
<keyword evidence="2" id="KW-1185">Reference proteome</keyword>